<evidence type="ECO:0000313" key="14">
    <source>
        <dbReference type="EMBL" id="RST60850.1"/>
    </source>
</evidence>
<comment type="caution">
    <text evidence="14">The sequence shown here is derived from an EMBL/GenBank/DDBJ whole genome shotgun (WGS) entry which is preliminary data.</text>
</comment>
<dbReference type="InterPro" id="IPR013328">
    <property type="entry name" value="6PGD_dom2"/>
</dbReference>
<dbReference type="PANTHER" id="PTHR43765:SF2">
    <property type="entry name" value="2-DEHYDROPANTOATE 2-REDUCTASE"/>
    <property type="match status" value="1"/>
</dbReference>
<evidence type="ECO:0000256" key="11">
    <source>
        <dbReference type="RuleBase" id="RU362068"/>
    </source>
</evidence>
<keyword evidence="7 11" id="KW-0521">NADP</keyword>
<accession>A0A429XBR0</accession>
<dbReference type="GO" id="GO:0050661">
    <property type="term" value="F:NADP binding"/>
    <property type="evidence" value="ECO:0007669"/>
    <property type="project" value="TreeGrafter"/>
</dbReference>
<dbReference type="Pfam" id="PF02558">
    <property type="entry name" value="ApbA"/>
    <property type="match status" value="1"/>
</dbReference>
<dbReference type="SUPFAM" id="SSF51735">
    <property type="entry name" value="NAD(P)-binding Rossmann-fold domains"/>
    <property type="match status" value="1"/>
</dbReference>
<dbReference type="SUPFAM" id="SSF48179">
    <property type="entry name" value="6-phosphogluconate dehydrogenase C-terminal domain-like"/>
    <property type="match status" value="1"/>
</dbReference>
<comment type="catalytic activity">
    <reaction evidence="10 11">
        <text>(R)-pantoate + NADP(+) = 2-dehydropantoate + NADPH + H(+)</text>
        <dbReference type="Rhea" id="RHEA:16233"/>
        <dbReference type="ChEBI" id="CHEBI:11561"/>
        <dbReference type="ChEBI" id="CHEBI:15378"/>
        <dbReference type="ChEBI" id="CHEBI:15980"/>
        <dbReference type="ChEBI" id="CHEBI:57783"/>
        <dbReference type="ChEBI" id="CHEBI:58349"/>
        <dbReference type="EC" id="1.1.1.169"/>
    </reaction>
</comment>
<dbReference type="InterPro" id="IPR008927">
    <property type="entry name" value="6-PGluconate_DH-like_C_sf"/>
</dbReference>
<dbReference type="InterPro" id="IPR013332">
    <property type="entry name" value="KPR_N"/>
</dbReference>
<evidence type="ECO:0000256" key="2">
    <source>
        <dbReference type="ARBA" id="ARBA00004994"/>
    </source>
</evidence>
<protein>
    <recommendedName>
        <fullName evidence="5 11">2-dehydropantoate 2-reductase</fullName>
        <ecNumber evidence="4 11">1.1.1.169</ecNumber>
    </recommendedName>
    <alternativeName>
        <fullName evidence="9 11">Ketopantoate reductase</fullName>
    </alternativeName>
</protein>
<sequence>MRVGIIGGGSIGLLFGAYLGQNHEVTIFTKREEQAQKIKEMGIRLCFQDGEEKVIAVDAKFGDCIISDQDILIVAVKQYDLPQVMTLLSSASKAIPLCFIQNGMGHLELLNILPQKTILVATVEHGAKRLNDWTVSHNGVGQTNVSVYKGTYEMEKSFPMSADPQFPVSFYEEYRTILINKLIANALINPLTVVFQVKNGRLVDNPYYYELLRLMFEEIYSIFPLGEKEEVFNRVIGICKNTKHNTSSMLKDIQEGRKTEIDAILGYILKVAERKGAKLKTIQMAYVMVKGIEQERR</sequence>
<feature type="domain" description="Ketopantoate reductase C-terminal" evidence="13">
    <location>
        <begin position="175"/>
        <end position="293"/>
    </location>
</feature>
<dbReference type="EMBL" id="QYTW02000003">
    <property type="protein sequence ID" value="RST60850.1"/>
    <property type="molecule type" value="Genomic_DNA"/>
</dbReference>
<dbReference type="InterPro" id="IPR013752">
    <property type="entry name" value="KPA_reductase"/>
</dbReference>
<gene>
    <name evidence="14" type="ORF">D5F11_005760</name>
</gene>
<evidence type="ECO:0000256" key="10">
    <source>
        <dbReference type="ARBA" id="ARBA00048793"/>
    </source>
</evidence>
<evidence type="ECO:0000256" key="4">
    <source>
        <dbReference type="ARBA" id="ARBA00013014"/>
    </source>
</evidence>
<feature type="domain" description="Ketopantoate reductase N-terminal" evidence="12">
    <location>
        <begin position="3"/>
        <end position="148"/>
    </location>
</feature>
<evidence type="ECO:0000313" key="15">
    <source>
        <dbReference type="Proteomes" id="UP000287296"/>
    </source>
</evidence>
<evidence type="ECO:0000256" key="5">
    <source>
        <dbReference type="ARBA" id="ARBA00019465"/>
    </source>
</evidence>
<evidence type="ECO:0000256" key="7">
    <source>
        <dbReference type="ARBA" id="ARBA00022857"/>
    </source>
</evidence>
<dbReference type="NCBIfam" id="TIGR00745">
    <property type="entry name" value="apbA_panE"/>
    <property type="match status" value="1"/>
</dbReference>
<dbReference type="NCBIfam" id="NF005093">
    <property type="entry name" value="PRK06522.2-4"/>
    <property type="match status" value="1"/>
</dbReference>
<evidence type="ECO:0000256" key="8">
    <source>
        <dbReference type="ARBA" id="ARBA00023002"/>
    </source>
</evidence>
<dbReference type="InterPro" id="IPR003710">
    <property type="entry name" value="ApbA"/>
</dbReference>
<keyword evidence="8 11" id="KW-0560">Oxidoreductase</keyword>
<dbReference type="Gene3D" id="3.40.50.720">
    <property type="entry name" value="NAD(P)-binding Rossmann-like Domain"/>
    <property type="match status" value="1"/>
</dbReference>
<evidence type="ECO:0000256" key="6">
    <source>
        <dbReference type="ARBA" id="ARBA00022655"/>
    </source>
</evidence>
<dbReference type="EC" id="1.1.1.169" evidence="4 11"/>
<comment type="function">
    <text evidence="1 11">Catalyzes the NADPH-dependent reduction of ketopantoate into pantoic acid.</text>
</comment>
<dbReference type="PANTHER" id="PTHR43765">
    <property type="entry name" value="2-DEHYDROPANTOATE 2-REDUCTASE-RELATED"/>
    <property type="match status" value="1"/>
</dbReference>
<dbReference type="UniPathway" id="UPA00028">
    <property type="reaction ID" value="UER00004"/>
</dbReference>
<dbReference type="InterPro" id="IPR050838">
    <property type="entry name" value="Ketopantoate_reductase"/>
</dbReference>
<evidence type="ECO:0000256" key="9">
    <source>
        <dbReference type="ARBA" id="ARBA00032024"/>
    </source>
</evidence>
<dbReference type="GO" id="GO:0015940">
    <property type="term" value="P:pantothenate biosynthetic process"/>
    <property type="evidence" value="ECO:0007669"/>
    <property type="project" value="UniProtKB-UniPathway"/>
</dbReference>
<evidence type="ECO:0000259" key="13">
    <source>
        <dbReference type="Pfam" id="PF08546"/>
    </source>
</evidence>
<comment type="similarity">
    <text evidence="3 11">Belongs to the ketopantoate reductase family.</text>
</comment>
<reference evidence="14 15" key="1">
    <citation type="submission" date="2018-12" db="EMBL/GenBank/DDBJ databases">
        <authorList>
            <person name="Sun L."/>
            <person name="Chen Z."/>
        </authorList>
    </citation>
    <scope>NUCLEOTIDE SEQUENCE [LARGE SCALE GENOMIC DNA]</scope>
    <source>
        <strain evidence="14 15">LMG 29736</strain>
    </source>
</reference>
<name>A0A429XBR0_SIMTE</name>
<dbReference type="Proteomes" id="UP000287296">
    <property type="component" value="Unassembled WGS sequence"/>
</dbReference>
<dbReference type="InterPro" id="IPR036291">
    <property type="entry name" value="NAD(P)-bd_dom_sf"/>
</dbReference>
<organism evidence="14 15">
    <name type="scientific">Siminovitchia terrae</name>
    <name type="common">Bacillus terrae</name>
    <dbReference type="NCBI Taxonomy" id="1914933"/>
    <lineage>
        <taxon>Bacteria</taxon>
        <taxon>Bacillati</taxon>
        <taxon>Bacillota</taxon>
        <taxon>Bacilli</taxon>
        <taxon>Bacillales</taxon>
        <taxon>Bacillaceae</taxon>
        <taxon>Siminovitchia</taxon>
    </lineage>
</organism>
<dbReference type="OrthoDB" id="9800163at2"/>
<dbReference type="GO" id="GO:0008677">
    <property type="term" value="F:2-dehydropantoate 2-reductase activity"/>
    <property type="evidence" value="ECO:0007669"/>
    <property type="project" value="UniProtKB-EC"/>
</dbReference>
<dbReference type="Gene3D" id="1.10.1040.10">
    <property type="entry name" value="N-(1-d-carboxylethyl)-l-norvaline Dehydrogenase, domain 2"/>
    <property type="match status" value="1"/>
</dbReference>
<evidence type="ECO:0000259" key="12">
    <source>
        <dbReference type="Pfam" id="PF02558"/>
    </source>
</evidence>
<dbReference type="AlphaFoldDB" id="A0A429XBR0"/>
<dbReference type="Pfam" id="PF08546">
    <property type="entry name" value="ApbA_C"/>
    <property type="match status" value="1"/>
</dbReference>
<dbReference type="RefSeq" id="WP_120115254.1">
    <property type="nucleotide sequence ID" value="NZ_QYTW02000003.1"/>
</dbReference>
<keyword evidence="6 11" id="KW-0566">Pantothenate biosynthesis</keyword>
<comment type="pathway">
    <text evidence="2 11">Cofactor biosynthesis; (R)-pantothenate biosynthesis; (R)-pantoate from 3-methyl-2-oxobutanoate: step 2/2.</text>
</comment>
<proteinExistence type="inferred from homology"/>
<evidence type="ECO:0000256" key="1">
    <source>
        <dbReference type="ARBA" id="ARBA00002919"/>
    </source>
</evidence>
<dbReference type="GO" id="GO:0005737">
    <property type="term" value="C:cytoplasm"/>
    <property type="evidence" value="ECO:0007669"/>
    <property type="project" value="TreeGrafter"/>
</dbReference>
<evidence type="ECO:0000256" key="3">
    <source>
        <dbReference type="ARBA" id="ARBA00007870"/>
    </source>
</evidence>